<evidence type="ECO:0000313" key="1">
    <source>
        <dbReference type="EMBL" id="ROW60023.1"/>
    </source>
</evidence>
<evidence type="ECO:0000313" key="2">
    <source>
        <dbReference type="Proteomes" id="UP000285793"/>
    </source>
</evidence>
<proteinExistence type="predicted"/>
<gene>
    <name evidence="1" type="ORF">C3E80_16735</name>
</gene>
<name>A0A423XU15_9ENTR</name>
<organism evidence="1 2">
    <name type="scientific">Cronobacter malonaticus</name>
    <dbReference type="NCBI Taxonomy" id="413503"/>
    <lineage>
        <taxon>Bacteria</taxon>
        <taxon>Pseudomonadati</taxon>
        <taxon>Pseudomonadota</taxon>
        <taxon>Gammaproteobacteria</taxon>
        <taxon>Enterobacterales</taxon>
        <taxon>Enterobacteriaceae</taxon>
        <taxon>Cronobacter</taxon>
    </lineage>
</organism>
<protein>
    <submittedName>
        <fullName evidence="1">Uncharacterized protein</fullName>
    </submittedName>
</protein>
<accession>A0A423XU15</accession>
<reference evidence="1 2" key="1">
    <citation type="journal article" date="2018" name="Front. Microbiol.">
        <title>An Investigation of an Acute Gastroenteritis Outbreak: Cronobacter sakazakii, a Potential Cause of Food-Borne Illness.</title>
        <authorList>
            <person name="Yong W."/>
            <person name="Guo B."/>
            <person name="Shi X."/>
            <person name="Cheng T."/>
            <person name="Chen M."/>
            <person name="Jiang X."/>
            <person name="Ye Y."/>
            <person name="Wang J."/>
            <person name="Xie G."/>
            <person name="Ding J."/>
        </authorList>
    </citation>
    <scope>NUCLEOTIDE SEQUENCE [LARGE SCALE GENOMIC DNA]</scope>
    <source>
        <strain evidence="1 2">S1</strain>
    </source>
</reference>
<comment type="caution">
    <text evidence="1">The sequence shown here is derived from an EMBL/GenBank/DDBJ whole genome shotgun (WGS) entry which is preliminary data.</text>
</comment>
<dbReference type="EMBL" id="PQJL01000016">
    <property type="protein sequence ID" value="ROW60023.1"/>
    <property type="molecule type" value="Genomic_DNA"/>
</dbReference>
<dbReference type="Proteomes" id="UP000285793">
    <property type="component" value="Unassembled WGS sequence"/>
</dbReference>
<sequence>MKTINIEVPKALIPVLESGSFNGAILLYMNNLEVVDGFALREDEFVTSLEDFRQATRLAGFSSLSSNIIKQ</sequence>
<dbReference type="AlphaFoldDB" id="A0A423XU15"/>